<feature type="compositionally biased region" description="Low complexity" evidence="5">
    <location>
        <begin position="275"/>
        <end position="294"/>
    </location>
</feature>
<evidence type="ECO:0000256" key="2">
    <source>
        <dbReference type="ARBA" id="ARBA00022692"/>
    </source>
</evidence>
<keyword evidence="4 6" id="KW-0472">Membrane</keyword>
<evidence type="ECO:0000256" key="1">
    <source>
        <dbReference type="ARBA" id="ARBA00004141"/>
    </source>
</evidence>
<feature type="transmembrane region" description="Helical" evidence="6">
    <location>
        <begin position="88"/>
        <end position="113"/>
    </location>
</feature>
<gene>
    <name evidence="8" type="ORF">PR003_g21010</name>
</gene>
<evidence type="ECO:0000259" key="7">
    <source>
        <dbReference type="Pfam" id="PF01490"/>
    </source>
</evidence>
<feature type="transmembrane region" description="Helical" evidence="6">
    <location>
        <begin position="12"/>
        <end position="34"/>
    </location>
</feature>
<comment type="caution">
    <text evidence="8">The sequence shown here is derived from an EMBL/GenBank/DDBJ whole genome shotgun (WGS) entry which is preliminary data.</text>
</comment>
<dbReference type="PANTHER" id="PTHR22950:SF349">
    <property type="entry name" value="AMINO ACID TRANSPORTER TRANSMEMBRANE DOMAIN-CONTAINING PROTEIN"/>
    <property type="match status" value="1"/>
</dbReference>
<dbReference type="PANTHER" id="PTHR22950">
    <property type="entry name" value="AMINO ACID TRANSPORTER"/>
    <property type="match status" value="1"/>
</dbReference>
<accession>A0A6A4DJP7</accession>
<feature type="transmembrane region" description="Helical" evidence="6">
    <location>
        <begin position="150"/>
        <end position="171"/>
    </location>
</feature>
<dbReference type="InterPro" id="IPR013057">
    <property type="entry name" value="AA_transpt_TM"/>
</dbReference>
<name>A0A6A4DJP7_9STRA</name>
<feature type="transmembrane region" description="Helical" evidence="6">
    <location>
        <begin position="40"/>
        <end position="67"/>
    </location>
</feature>
<feature type="transmembrane region" description="Helical" evidence="6">
    <location>
        <begin position="125"/>
        <end position="143"/>
    </location>
</feature>
<proteinExistence type="predicted"/>
<dbReference type="Proteomes" id="UP000434957">
    <property type="component" value="Unassembled WGS sequence"/>
</dbReference>
<feature type="transmembrane region" description="Helical" evidence="6">
    <location>
        <begin position="191"/>
        <end position="209"/>
    </location>
</feature>
<keyword evidence="2 6" id="KW-0812">Transmembrane</keyword>
<dbReference type="GO" id="GO:0005774">
    <property type="term" value="C:vacuolar membrane"/>
    <property type="evidence" value="ECO:0007669"/>
    <property type="project" value="TreeGrafter"/>
</dbReference>
<feature type="region of interest" description="Disordered" evidence="5">
    <location>
        <begin position="269"/>
        <end position="294"/>
    </location>
</feature>
<evidence type="ECO:0000313" key="8">
    <source>
        <dbReference type="EMBL" id="KAE9307365.1"/>
    </source>
</evidence>
<protein>
    <recommendedName>
        <fullName evidence="7">Amino acid transporter transmembrane domain-containing protein</fullName>
    </recommendedName>
</protein>
<evidence type="ECO:0000256" key="5">
    <source>
        <dbReference type="SAM" id="MobiDB-lite"/>
    </source>
</evidence>
<evidence type="ECO:0000313" key="9">
    <source>
        <dbReference type="Proteomes" id="UP000434957"/>
    </source>
</evidence>
<sequence>MARSALFTMEDAKAAFNLFCCVYGIGTLGMPGNFSLAGPVIAVIAMAFMAFANTYSSVAICRVMLLAPRSVKTYGDLGEWCMGKPGRYLSVISQMANCLLVPCVFLVLGGTLLDGLFPGAFSSTTWIILMALTCLPVCLVPTLKEGAGAAFAGCMGTLIADIIGVSVVMYGMRGHPSVPSPELSFKQVAGAFGNLALAYGAGIVIPALQRQHSDPTRMPRVVGVTIGFISCCFLVLASTAYSSVGCQISGNLLWSIYPDSETGLTTLGFPRTGVPSSSPTSSCSCTSRSPSPSS</sequence>
<dbReference type="EMBL" id="QXFT01001928">
    <property type="protein sequence ID" value="KAE9307365.1"/>
    <property type="molecule type" value="Genomic_DNA"/>
</dbReference>
<comment type="subcellular location">
    <subcellularLocation>
        <location evidence="1">Membrane</location>
        <topology evidence="1">Multi-pass membrane protein</topology>
    </subcellularLocation>
</comment>
<feature type="transmembrane region" description="Helical" evidence="6">
    <location>
        <begin position="221"/>
        <end position="241"/>
    </location>
</feature>
<evidence type="ECO:0000256" key="4">
    <source>
        <dbReference type="ARBA" id="ARBA00023136"/>
    </source>
</evidence>
<evidence type="ECO:0000256" key="6">
    <source>
        <dbReference type="SAM" id="Phobius"/>
    </source>
</evidence>
<evidence type="ECO:0000256" key="3">
    <source>
        <dbReference type="ARBA" id="ARBA00022989"/>
    </source>
</evidence>
<dbReference type="GO" id="GO:0015179">
    <property type="term" value="F:L-amino acid transmembrane transporter activity"/>
    <property type="evidence" value="ECO:0007669"/>
    <property type="project" value="TreeGrafter"/>
</dbReference>
<feature type="domain" description="Amino acid transporter transmembrane" evidence="7">
    <location>
        <begin position="13"/>
        <end position="256"/>
    </location>
</feature>
<organism evidence="8 9">
    <name type="scientific">Phytophthora rubi</name>
    <dbReference type="NCBI Taxonomy" id="129364"/>
    <lineage>
        <taxon>Eukaryota</taxon>
        <taxon>Sar</taxon>
        <taxon>Stramenopiles</taxon>
        <taxon>Oomycota</taxon>
        <taxon>Peronosporomycetes</taxon>
        <taxon>Peronosporales</taxon>
        <taxon>Peronosporaceae</taxon>
        <taxon>Phytophthora</taxon>
    </lineage>
</organism>
<dbReference type="Pfam" id="PF01490">
    <property type="entry name" value="Aa_trans"/>
    <property type="match status" value="1"/>
</dbReference>
<keyword evidence="9" id="KW-1185">Reference proteome</keyword>
<reference evidence="8 9" key="1">
    <citation type="submission" date="2018-08" db="EMBL/GenBank/DDBJ databases">
        <title>Genomic investigation of the strawberry pathogen Phytophthora fragariae indicates pathogenicity is determined by transcriptional variation in three key races.</title>
        <authorList>
            <person name="Adams T.M."/>
            <person name="Armitage A.D."/>
            <person name="Sobczyk M.K."/>
            <person name="Bates H.J."/>
            <person name="Dunwell J.M."/>
            <person name="Nellist C.F."/>
            <person name="Harrison R.J."/>
        </authorList>
    </citation>
    <scope>NUCLEOTIDE SEQUENCE [LARGE SCALE GENOMIC DNA]</scope>
    <source>
        <strain evidence="8 9">SCRP333</strain>
    </source>
</reference>
<dbReference type="AlphaFoldDB" id="A0A6A4DJP7"/>
<keyword evidence="3 6" id="KW-1133">Transmembrane helix</keyword>